<evidence type="ECO:0000313" key="10">
    <source>
        <dbReference type="EMBL" id="TCP07073.1"/>
    </source>
</evidence>
<evidence type="ECO:0000259" key="8">
    <source>
        <dbReference type="PROSITE" id="PS50110"/>
    </source>
</evidence>
<dbReference type="InterPro" id="IPR039420">
    <property type="entry name" value="WalR-like"/>
</dbReference>
<name>A0AA46DD47_9BURK</name>
<evidence type="ECO:0000256" key="2">
    <source>
        <dbReference type="ARBA" id="ARBA00023012"/>
    </source>
</evidence>
<keyword evidence="3" id="KW-0805">Transcription regulation</keyword>
<evidence type="ECO:0000256" key="4">
    <source>
        <dbReference type="ARBA" id="ARBA00023125"/>
    </source>
</evidence>
<feature type="domain" description="OmpR/PhoB-type" evidence="9">
    <location>
        <begin position="124"/>
        <end position="220"/>
    </location>
</feature>
<feature type="modified residue" description="4-aspartylphosphate" evidence="6">
    <location>
        <position position="51"/>
    </location>
</feature>
<evidence type="ECO:0000256" key="7">
    <source>
        <dbReference type="PROSITE-ProRule" id="PRU01091"/>
    </source>
</evidence>
<dbReference type="GO" id="GO:0005829">
    <property type="term" value="C:cytosol"/>
    <property type="evidence" value="ECO:0007669"/>
    <property type="project" value="TreeGrafter"/>
</dbReference>
<dbReference type="PANTHER" id="PTHR48111:SF67">
    <property type="entry name" value="TRANSCRIPTIONAL REGULATORY PROTEIN TCTD"/>
    <property type="match status" value="1"/>
</dbReference>
<dbReference type="PANTHER" id="PTHR48111">
    <property type="entry name" value="REGULATOR OF RPOS"/>
    <property type="match status" value="1"/>
</dbReference>
<dbReference type="InterPro" id="IPR036388">
    <property type="entry name" value="WH-like_DNA-bd_sf"/>
</dbReference>
<dbReference type="PROSITE" id="PS51755">
    <property type="entry name" value="OMPR_PHOB"/>
    <property type="match status" value="1"/>
</dbReference>
<dbReference type="GO" id="GO:0000976">
    <property type="term" value="F:transcription cis-regulatory region binding"/>
    <property type="evidence" value="ECO:0007669"/>
    <property type="project" value="TreeGrafter"/>
</dbReference>
<comment type="caution">
    <text evidence="10">The sequence shown here is derived from an EMBL/GenBank/DDBJ whole genome shotgun (WGS) entry which is preliminary data.</text>
</comment>
<dbReference type="Gene3D" id="6.10.250.690">
    <property type="match status" value="1"/>
</dbReference>
<organism evidence="10 11">
    <name type="scientific">Caldimonas thermodepolymerans</name>
    <dbReference type="NCBI Taxonomy" id="215580"/>
    <lineage>
        <taxon>Bacteria</taxon>
        <taxon>Pseudomonadati</taxon>
        <taxon>Pseudomonadota</taxon>
        <taxon>Betaproteobacteria</taxon>
        <taxon>Burkholderiales</taxon>
        <taxon>Sphaerotilaceae</taxon>
        <taxon>Caldimonas</taxon>
    </lineage>
</organism>
<dbReference type="Pfam" id="PF00072">
    <property type="entry name" value="Response_reg"/>
    <property type="match status" value="1"/>
</dbReference>
<keyword evidence="5" id="KW-0804">Transcription</keyword>
<dbReference type="Gene3D" id="1.10.10.10">
    <property type="entry name" value="Winged helix-like DNA-binding domain superfamily/Winged helix DNA-binding domain"/>
    <property type="match status" value="1"/>
</dbReference>
<proteinExistence type="predicted"/>
<dbReference type="Proteomes" id="UP000294772">
    <property type="component" value="Unassembled WGS sequence"/>
</dbReference>
<dbReference type="InterPro" id="IPR001867">
    <property type="entry name" value="OmpR/PhoB-type_DNA-bd"/>
</dbReference>
<dbReference type="Gene3D" id="3.40.50.2300">
    <property type="match status" value="1"/>
</dbReference>
<dbReference type="GO" id="GO:0000156">
    <property type="term" value="F:phosphorelay response regulator activity"/>
    <property type="evidence" value="ECO:0007669"/>
    <property type="project" value="TreeGrafter"/>
</dbReference>
<dbReference type="GO" id="GO:0032993">
    <property type="term" value="C:protein-DNA complex"/>
    <property type="evidence" value="ECO:0007669"/>
    <property type="project" value="TreeGrafter"/>
</dbReference>
<keyword evidence="1 6" id="KW-0597">Phosphoprotein</keyword>
<evidence type="ECO:0000256" key="5">
    <source>
        <dbReference type="ARBA" id="ARBA00023163"/>
    </source>
</evidence>
<dbReference type="AlphaFoldDB" id="A0AA46DD47"/>
<evidence type="ECO:0000256" key="6">
    <source>
        <dbReference type="PROSITE-ProRule" id="PRU00169"/>
    </source>
</evidence>
<dbReference type="EMBL" id="SLXF01000005">
    <property type="protein sequence ID" value="TCP07073.1"/>
    <property type="molecule type" value="Genomic_DNA"/>
</dbReference>
<feature type="DNA-binding region" description="OmpR/PhoB-type" evidence="7">
    <location>
        <begin position="124"/>
        <end position="220"/>
    </location>
</feature>
<accession>A0AA46DD47</accession>
<evidence type="ECO:0000313" key="11">
    <source>
        <dbReference type="Proteomes" id="UP000294772"/>
    </source>
</evidence>
<reference evidence="10 11" key="1">
    <citation type="submission" date="2019-03" db="EMBL/GenBank/DDBJ databases">
        <title>Genomic Encyclopedia of Type Strains, Phase IV (KMG-IV): sequencing the most valuable type-strain genomes for metagenomic binning, comparative biology and taxonomic classification.</title>
        <authorList>
            <person name="Goeker M."/>
        </authorList>
    </citation>
    <scope>NUCLEOTIDE SEQUENCE [LARGE SCALE GENOMIC DNA]</scope>
    <source>
        <strain evidence="10 11">DSM 15264</strain>
    </source>
</reference>
<dbReference type="Pfam" id="PF00486">
    <property type="entry name" value="Trans_reg_C"/>
    <property type="match status" value="1"/>
</dbReference>
<dbReference type="FunFam" id="3.40.50.2300:FF:000002">
    <property type="entry name" value="DNA-binding response regulator PhoP"/>
    <property type="match status" value="1"/>
</dbReference>
<keyword evidence="4 7" id="KW-0238">DNA-binding</keyword>
<feature type="domain" description="Response regulatory" evidence="8">
    <location>
        <begin position="2"/>
        <end position="116"/>
    </location>
</feature>
<dbReference type="RefSeq" id="WP_132765084.1">
    <property type="nucleotide sequence ID" value="NZ_CALFFA010000021.1"/>
</dbReference>
<dbReference type="InterPro" id="IPR011006">
    <property type="entry name" value="CheY-like_superfamily"/>
</dbReference>
<dbReference type="SMART" id="SM00862">
    <property type="entry name" value="Trans_reg_C"/>
    <property type="match status" value="1"/>
</dbReference>
<dbReference type="CDD" id="cd17624">
    <property type="entry name" value="REC_OmpR_PmrA-like"/>
    <property type="match status" value="1"/>
</dbReference>
<dbReference type="CDD" id="cd00383">
    <property type="entry name" value="trans_reg_C"/>
    <property type="match status" value="1"/>
</dbReference>
<sequence length="236" mass="26336">MRILLVEDDPALSFGVARALQREGWQVDTLGDGMSACAEGLITQYDLAVLDLGLPRRDGMEVLRHWRSRGARLPVLILTARDELSDRVQGLDSGADDYLVKPFDLPELVARVRALVRRAAGRAEDRLVLGDLELDIRHRELRWRGERVHLSPREQALTELLMARAGRVVPKDHIVSTLSSWETDFSENSVEVYIHRLRKRFADLGVTIKTVRGFGYLMEAAAPPSDAAPAPAPTQA</sequence>
<dbReference type="SMART" id="SM00448">
    <property type="entry name" value="REC"/>
    <property type="match status" value="1"/>
</dbReference>
<dbReference type="PROSITE" id="PS50110">
    <property type="entry name" value="RESPONSE_REGULATORY"/>
    <property type="match status" value="1"/>
</dbReference>
<dbReference type="GO" id="GO:0006355">
    <property type="term" value="P:regulation of DNA-templated transcription"/>
    <property type="evidence" value="ECO:0007669"/>
    <property type="project" value="InterPro"/>
</dbReference>
<dbReference type="SUPFAM" id="SSF52172">
    <property type="entry name" value="CheY-like"/>
    <property type="match status" value="1"/>
</dbReference>
<keyword evidence="2" id="KW-0902">Two-component regulatory system</keyword>
<evidence type="ECO:0000259" key="9">
    <source>
        <dbReference type="PROSITE" id="PS51755"/>
    </source>
</evidence>
<dbReference type="InterPro" id="IPR001789">
    <property type="entry name" value="Sig_transdc_resp-reg_receiver"/>
</dbReference>
<protein>
    <submittedName>
        <fullName evidence="10">Two-component system response regulator QseB</fullName>
    </submittedName>
</protein>
<evidence type="ECO:0000256" key="3">
    <source>
        <dbReference type="ARBA" id="ARBA00023015"/>
    </source>
</evidence>
<gene>
    <name evidence="10" type="ORF">EV676_10593</name>
</gene>
<evidence type="ECO:0000256" key="1">
    <source>
        <dbReference type="ARBA" id="ARBA00022553"/>
    </source>
</evidence>